<dbReference type="GO" id="GO:0005737">
    <property type="term" value="C:cytoplasm"/>
    <property type="evidence" value="ECO:0007669"/>
    <property type="project" value="UniProtKB-SubCell"/>
</dbReference>
<dbReference type="SUPFAM" id="SSF52540">
    <property type="entry name" value="P-loop containing nucleoside triphosphate hydrolases"/>
    <property type="match status" value="2"/>
</dbReference>
<evidence type="ECO:0000313" key="33">
    <source>
        <dbReference type="EMBL" id="CAG8450367.1"/>
    </source>
</evidence>
<evidence type="ECO:0000256" key="19">
    <source>
        <dbReference type="ARBA" id="ARBA00022917"/>
    </source>
</evidence>
<evidence type="ECO:0000256" key="13">
    <source>
        <dbReference type="ARBA" id="ARBA00022777"/>
    </source>
</evidence>
<evidence type="ECO:0000256" key="20">
    <source>
        <dbReference type="ARBA" id="ARBA00024352"/>
    </source>
</evidence>
<evidence type="ECO:0000256" key="27">
    <source>
        <dbReference type="PROSITE-ProRule" id="PRU00552"/>
    </source>
</evidence>
<comment type="function">
    <text evidence="22">ATP-dependent RNA helicase which is a subunit of the eIF4F complex involved in cap recognition and is required for mRNA binding to ribosome. In the current model of translation initiation, eIF4A unwinds RNA secondary structures in the 5'-UTR of mRNAs which is necessary to allow efficient binding of the small ribosomal subunit, and subsequent scanning for the initiator codon.</text>
</comment>
<keyword evidence="34" id="KW-1185">Reference proteome</keyword>
<keyword evidence="12 28" id="KW-0547">Nucleotide-binding</keyword>
<dbReference type="FunFam" id="3.40.50.300:FF:000089">
    <property type="entry name" value="Eukaryotic initiation factor 4A-II"/>
    <property type="match status" value="1"/>
</dbReference>
<evidence type="ECO:0000256" key="12">
    <source>
        <dbReference type="ARBA" id="ARBA00022741"/>
    </source>
</evidence>
<dbReference type="InterPro" id="IPR000629">
    <property type="entry name" value="RNA-helicase_DEAD-box_CS"/>
</dbReference>
<evidence type="ECO:0000256" key="7">
    <source>
        <dbReference type="ARBA" id="ARBA00022527"/>
    </source>
</evidence>
<dbReference type="InterPro" id="IPR011009">
    <property type="entry name" value="Kinase-like_dom_sf"/>
</dbReference>
<dbReference type="EC" id="2.7.11.1" evidence="4"/>
<dbReference type="PANTHER" id="PTHR48012:SF27">
    <property type="entry name" value="SERINE_THREONINE-PROTEIN KINASE SID1"/>
    <property type="match status" value="1"/>
</dbReference>
<dbReference type="GO" id="GO:0003723">
    <property type="term" value="F:RNA binding"/>
    <property type="evidence" value="ECO:0007669"/>
    <property type="project" value="UniProtKB-KW"/>
</dbReference>
<dbReference type="InterPro" id="IPR017441">
    <property type="entry name" value="Protein_kinase_ATP_BS"/>
</dbReference>
<dbReference type="CDD" id="cd18787">
    <property type="entry name" value="SF2_C_DEAD"/>
    <property type="match status" value="1"/>
</dbReference>
<evidence type="ECO:0000256" key="14">
    <source>
        <dbReference type="ARBA" id="ARBA00022801"/>
    </source>
</evidence>
<dbReference type="InterPro" id="IPR001650">
    <property type="entry name" value="Helicase_C-like"/>
</dbReference>
<evidence type="ECO:0000256" key="1">
    <source>
        <dbReference type="ARBA" id="ARBA00001946"/>
    </source>
</evidence>
<dbReference type="GO" id="GO:0005524">
    <property type="term" value="F:ATP binding"/>
    <property type="evidence" value="ECO:0007669"/>
    <property type="project" value="UniProtKB-UniRule"/>
</dbReference>
<feature type="domain" description="Helicase C-terminal" evidence="31">
    <location>
        <begin position="241"/>
        <end position="405"/>
    </location>
</feature>
<feature type="domain" description="Helicase ATP-binding" evidence="30">
    <location>
        <begin position="60"/>
        <end position="230"/>
    </location>
</feature>
<keyword evidence="19" id="KW-0648">Protein biosynthesis</keyword>
<comment type="subcellular location">
    <subcellularLocation>
        <location evidence="2">Cytoplasm</location>
    </subcellularLocation>
</comment>
<evidence type="ECO:0000256" key="17">
    <source>
        <dbReference type="ARBA" id="ARBA00022842"/>
    </source>
</evidence>
<dbReference type="CDD" id="cd06609">
    <property type="entry name" value="STKc_MST3_like"/>
    <property type="match status" value="1"/>
</dbReference>
<comment type="cofactor">
    <cofactor evidence="1">
        <name>Mg(2+)</name>
        <dbReference type="ChEBI" id="CHEBI:18420"/>
    </cofactor>
</comment>
<dbReference type="Pfam" id="PF00271">
    <property type="entry name" value="Helicase_C"/>
    <property type="match status" value="1"/>
</dbReference>
<evidence type="ECO:0000256" key="5">
    <source>
        <dbReference type="ARBA" id="ARBA00012552"/>
    </source>
</evidence>
<dbReference type="SUPFAM" id="SSF56112">
    <property type="entry name" value="Protein kinase-like (PK-like)"/>
    <property type="match status" value="1"/>
</dbReference>
<dbReference type="PANTHER" id="PTHR48012">
    <property type="entry name" value="STERILE20-LIKE KINASE, ISOFORM B-RELATED"/>
    <property type="match status" value="1"/>
</dbReference>
<dbReference type="GO" id="GO:0003743">
    <property type="term" value="F:translation initiation factor activity"/>
    <property type="evidence" value="ECO:0007669"/>
    <property type="project" value="UniProtKB-KW"/>
</dbReference>
<evidence type="ECO:0000256" key="9">
    <source>
        <dbReference type="ARBA" id="ARBA00022553"/>
    </source>
</evidence>
<evidence type="ECO:0000256" key="11">
    <source>
        <dbReference type="ARBA" id="ARBA00022723"/>
    </source>
</evidence>
<evidence type="ECO:0000256" key="25">
    <source>
        <dbReference type="ARBA" id="ARBA00047984"/>
    </source>
</evidence>
<keyword evidence="11" id="KW-0479">Metal-binding</keyword>
<comment type="catalytic activity">
    <reaction evidence="26">
        <text>L-seryl-[protein] + ATP = O-phospho-L-seryl-[protein] + ADP + H(+)</text>
        <dbReference type="Rhea" id="RHEA:17989"/>
        <dbReference type="Rhea" id="RHEA-COMP:9863"/>
        <dbReference type="Rhea" id="RHEA-COMP:11604"/>
        <dbReference type="ChEBI" id="CHEBI:15378"/>
        <dbReference type="ChEBI" id="CHEBI:29999"/>
        <dbReference type="ChEBI" id="CHEBI:30616"/>
        <dbReference type="ChEBI" id="CHEBI:83421"/>
        <dbReference type="ChEBI" id="CHEBI:456216"/>
        <dbReference type="EC" id="2.7.11.1"/>
    </reaction>
</comment>
<dbReference type="InterPro" id="IPR011545">
    <property type="entry name" value="DEAD/DEAH_box_helicase_dom"/>
</dbReference>
<dbReference type="Gene3D" id="3.40.50.300">
    <property type="entry name" value="P-loop containing nucleotide triphosphate hydrolases"/>
    <property type="match status" value="2"/>
</dbReference>
<evidence type="ECO:0000256" key="24">
    <source>
        <dbReference type="ARBA" id="ARBA00047899"/>
    </source>
</evidence>
<dbReference type="OrthoDB" id="248923at2759"/>
<dbReference type="EC" id="3.6.4.13" evidence="5"/>
<accession>A0A9N8YSQ9</accession>
<dbReference type="GO" id="GO:0003724">
    <property type="term" value="F:RNA helicase activity"/>
    <property type="evidence" value="ECO:0007669"/>
    <property type="project" value="UniProtKB-EC"/>
</dbReference>
<keyword evidence="6" id="KW-0963">Cytoplasm</keyword>
<evidence type="ECO:0000256" key="22">
    <source>
        <dbReference type="ARBA" id="ARBA00024769"/>
    </source>
</evidence>
<evidence type="ECO:0000256" key="23">
    <source>
        <dbReference type="ARBA" id="ARBA00032223"/>
    </source>
</evidence>
<dbReference type="SMART" id="SM00487">
    <property type="entry name" value="DEXDc"/>
    <property type="match status" value="1"/>
</dbReference>
<evidence type="ECO:0000256" key="21">
    <source>
        <dbReference type="ARBA" id="ARBA00024412"/>
    </source>
</evidence>
<evidence type="ECO:0000256" key="15">
    <source>
        <dbReference type="ARBA" id="ARBA00022806"/>
    </source>
</evidence>
<dbReference type="Proteomes" id="UP000789508">
    <property type="component" value="Unassembled WGS sequence"/>
</dbReference>
<comment type="catalytic activity">
    <reaction evidence="25">
        <text>ATP + H2O = ADP + phosphate + H(+)</text>
        <dbReference type="Rhea" id="RHEA:13065"/>
        <dbReference type="ChEBI" id="CHEBI:15377"/>
        <dbReference type="ChEBI" id="CHEBI:15378"/>
        <dbReference type="ChEBI" id="CHEBI:30616"/>
        <dbReference type="ChEBI" id="CHEBI:43474"/>
        <dbReference type="ChEBI" id="CHEBI:456216"/>
        <dbReference type="EC" id="3.6.4.13"/>
    </reaction>
</comment>
<comment type="similarity">
    <text evidence="20">Belongs to the DEAD box helicase family. eIF4A subfamily.</text>
</comment>
<name>A0A9N8YSQ9_9GLOM</name>
<evidence type="ECO:0000259" key="31">
    <source>
        <dbReference type="PROSITE" id="PS51194"/>
    </source>
</evidence>
<keyword evidence="14" id="KW-0378">Hydrolase</keyword>
<keyword evidence="8" id="KW-0396">Initiation factor</keyword>
<dbReference type="SMART" id="SM00490">
    <property type="entry name" value="HELICc"/>
    <property type="match status" value="1"/>
</dbReference>
<feature type="domain" description="DEAD-box RNA helicase Q" evidence="32">
    <location>
        <begin position="29"/>
        <end position="57"/>
    </location>
</feature>
<evidence type="ECO:0000259" key="32">
    <source>
        <dbReference type="PROSITE" id="PS51195"/>
    </source>
</evidence>
<feature type="short sequence motif" description="Q motif" evidence="27">
    <location>
        <begin position="29"/>
        <end position="57"/>
    </location>
</feature>
<dbReference type="PROSITE" id="PS51194">
    <property type="entry name" value="HELICASE_CTER"/>
    <property type="match status" value="1"/>
</dbReference>
<evidence type="ECO:0000256" key="16">
    <source>
        <dbReference type="ARBA" id="ARBA00022840"/>
    </source>
</evidence>
<dbReference type="Gene3D" id="3.30.200.20">
    <property type="entry name" value="Phosphorylase Kinase, domain 1"/>
    <property type="match status" value="1"/>
</dbReference>
<dbReference type="InterPro" id="IPR050629">
    <property type="entry name" value="STE20/SPS1-PAK"/>
</dbReference>
<keyword evidence="9" id="KW-0597">Phosphoprotein</keyword>
<dbReference type="InterPro" id="IPR044728">
    <property type="entry name" value="EIF4A_DEADc"/>
</dbReference>
<dbReference type="Pfam" id="PF00069">
    <property type="entry name" value="Pkinase"/>
    <property type="match status" value="1"/>
</dbReference>
<keyword evidence="17" id="KW-0460">Magnesium</keyword>
<sequence length="1001" mass="112287">MVNSPEEREGDYNDVPEGEIESNWEEVVDNFDNMNLKPELLRGIYAYGFEKPSAIQQRAILPVIKGHDVIAQAQSGTGKTATFSISILQKLDMSSNQCQALVLAPTRELAQQIQKVVIALGDFMNVECFASIGGTNVRDGIKRLEAGAHVVVGTPGRVYDMINRRALKTDHIKMFVLDEADEMLSRGFKEQIYDVFQLLPPSTQVVLLSATMPADVLEVTTKFMRDPVRILVKRDELTLEGIKQFYIAVEKEDWKLDTLCDLYETVTITQAVIFCNTRRKVDWLTDKLHAREFTVSAMHGDMDQSQRDVIMKEFRSGSSRVLITTDLLARGIDVQQVSLVINYDLPTNRENYIHRIGRGGRFGRKGVAINFVTSEDVRMLRDIVSLPLGGTANRPPDKCNDDDVAAFKMTRTDPQGEYTLLEKLGTGSFGTVYKAIKNDTKEIVAIKQIDLEDSDDDISEIQQEIALLSQCDSPYITRYYGSFITGYKLWIVMEYLAGGSCLDLLKPGPYNEHQIAIVCRELLKGLEYLHREGKIHRDIKAANVLLSEDGNVKLADFGVAAQLSINKSKRKTFVGTPFWMAPEVIQQAGYDHKADIWSLGITAIEMAKGEPPLAEYHPMRVLFLIPKAKPPVLEGNFSSAFKEFVSLCLIKNPNDRPPAKELLRHRFIRNARMTTQLQELIDRYSFWQNNGPHRAAEKFLKTLTIQKESVNLRWNFETVKAPKTVRINDENALTRGTVKIIDESALTRGTAKINDENALTSEFENGFADTIKPIKPSNIKIIENESSDETEIDQATIKASAFKNVENTTEIPEFHQTPIEQSSSPSSTVDLLNDTDGIVRGHRRYSAASVSTDTSSTSLSIYPRDVPIAVPVSEEGVFGRKLVNEVILPSISNIKSSELRTSEIEALSMIGKGIEDLDHINPDLIVVTLVEILSRLKSNTPLTEKLTELEIISAESFATSTQIEEPTTTPETEPVKSPRLTFSDFLYPRWIGQLKSKWPIL</sequence>
<protein>
    <recommendedName>
        <fullName evidence="21">ATP-dependent RNA helicase eIF4A</fullName>
        <ecNumber evidence="4">2.7.11.1</ecNumber>
        <ecNumber evidence="5">3.6.4.13</ecNumber>
    </recommendedName>
    <alternativeName>
        <fullName evidence="23">Eukaryotic initiation factor 4A</fullName>
    </alternativeName>
</protein>
<evidence type="ECO:0000259" key="30">
    <source>
        <dbReference type="PROSITE" id="PS51192"/>
    </source>
</evidence>
<dbReference type="PROSITE" id="PS00039">
    <property type="entry name" value="DEAD_ATP_HELICASE"/>
    <property type="match status" value="1"/>
</dbReference>
<evidence type="ECO:0000256" key="28">
    <source>
        <dbReference type="PROSITE-ProRule" id="PRU10141"/>
    </source>
</evidence>
<dbReference type="PROSITE" id="PS51192">
    <property type="entry name" value="HELICASE_ATP_BIND_1"/>
    <property type="match status" value="1"/>
</dbReference>
<proteinExistence type="inferred from homology"/>
<dbReference type="SMART" id="SM00220">
    <property type="entry name" value="S_TKc"/>
    <property type="match status" value="1"/>
</dbReference>
<evidence type="ECO:0000256" key="26">
    <source>
        <dbReference type="ARBA" id="ARBA00048679"/>
    </source>
</evidence>
<evidence type="ECO:0000256" key="4">
    <source>
        <dbReference type="ARBA" id="ARBA00012513"/>
    </source>
</evidence>
<reference evidence="33" key="1">
    <citation type="submission" date="2021-06" db="EMBL/GenBank/DDBJ databases">
        <authorList>
            <person name="Kallberg Y."/>
            <person name="Tangrot J."/>
            <person name="Rosling A."/>
        </authorList>
    </citation>
    <scope>NUCLEOTIDE SEQUENCE</scope>
    <source>
        <strain evidence="33">FL130A</strain>
    </source>
</reference>
<evidence type="ECO:0000259" key="29">
    <source>
        <dbReference type="PROSITE" id="PS50011"/>
    </source>
</evidence>
<keyword evidence="7" id="KW-0723">Serine/threonine-protein kinase</keyword>
<evidence type="ECO:0000256" key="10">
    <source>
        <dbReference type="ARBA" id="ARBA00022679"/>
    </source>
</evidence>
<comment type="caution">
    <text evidence="33">The sequence shown here is derived from an EMBL/GenBank/DDBJ whole genome shotgun (WGS) entry which is preliminary data.</text>
</comment>
<keyword evidence="18" id="KW-0694">RNA-binding</keyword>
<dbReference type="InterPro" id="IPR014014">
    <property type="entry name" value="RNA_helicase_DEAD_Q_motif"/>
</dbReference>
<comment type="similarity">
    <text evidence="3">Belongs to the protein kinase superfamily. STE Ser/Thr protein kinase family. STE20 subfamily.</text>
</comment>
<evidence type="ECO:0000256" key="3">
    <source>
        <dbReference type="ARBA" id="ARBA00008874"/>
    </source>
</evidence>
<gene>
    <name evidence="33" type="ORF">ALEPTO_LOCUS969</name>
</gene>
<evidence type="ECO:0000256" key="2">
    <source>
        <dbReference type="ARBA" id="ARBA00004496"/>
    </source>
</evidence>
<dbReference type="Gene3D" id="1.10.510.10">
    <property type="entry name" value="Transferase(Phosphotransferase) domain 1"/>
    <property type="match status" value="1"/>
</dbReference>
<dbReference type="CDD" id="cd18046">
    <property type="entry name" value="DEADc_EIF4AII_EIF4AI_DDX2"/>
    <property type="match status" value="1"/>
</dbReference>
<feature type="domain" description="Protein kinase" evidence="29">
    <location>
        <begin position="418"/>
        <end position="668"/>
    </location>
</feature>
<evidence type="ECO:0000313" key="34">
    <source>
        <dbReference type="Proteomes" id="UP000789508"/>
    </source>
</evidence>
<keyword evidence="13" id="KW-0418">Kinase</keyword>
<dbReference type="PROSITE" id="PS51195">
    <property type="entry name" value="Q_MOTIF"/>
    <property type="match status" value="1"/>
</dbReference>
<dbReference type="PROSITE" id="PS00107">
    <property type="entry name" value="PROTEIN_KINASE_ATP"/>
    <property type="match status" value="1"/>
</dbReference>
<keyword evidence="10" id="KW-0808">Transferase</keyword>
<dbReference type="GO" id="GO:0016787">
    <property type="term" value="F:hydrolase activity"/>
    <property type="evidence" value="ECO:0007669"/>
    <property type="project" value="UniProtKB-KW"/>
</dbReference>
<dbReference type="InterPro" id="IPR014001">
    <property type="entry name" value="Helicase_ATP-bd"/>
</dbReference>
<comment type="catalytic activity">
    <reaction evidence="24">
        <text>L-threonyl-[protein] + ATP = O-phospho-L-threonyl-[protein] + ADP + H(+)</text>
        <dbReference type="Rhea" id="RHEA:46608"/>
        <dbReference type="Rhea" id="RHEA-COMP:11060"/>
        <dbReference type="Rhea" id="RHEA-COMP:11605"/>
        <dbReference type="ChEBI" id="CHEBI:15378"/>
        <dbReference type="ChEBI" id="CHEBI:30013"/>
        <dbReference type="ChEBI" id="CHEBI:30616"/>
        <dbReference type="ChEBI" id="CHEBI:61977"/>
        <dbReference type="ChEBI" id="CHEBI:456216"/>
        <dbReference type="EC" id="2.7.11.1"/>
    </reaction>
</comment>
<dbReference type="Pfam" id="PF00270">
    <property type="entry name" value="DEAD"/>
    <property type="match status" value="1"/>
</dbReference>
<evidence type="ECO:0000256" key="6">
    <source>
        <dbReference type="ARBA" id="ARBA00022490"/>
    </source>
</evidence>
<organism evidence="33 34">
    <name type="scientific">Ambispora leptoticha</name>
    <dbReference type="NCBI Taxonomy" id="144679"/>
    <lineage>
        <taxon>Eukaryota</taxon>
        <taxon>Fungi</taxon>
        <taxon>Fungi incertae sedis</taxon>
        <taxon>Mucoromycota</taxon>
        <taxon>Glomeromycotina</taxon>
        <taxon>Glomeromycetes</taxon>
        <taxon>Archaeosporales</taxon>
        <taxon>Ambisporaceae</taxon>
        <taxon>Ambispora</taxon>
    </lineage>
</organism>
<dbReference type="GO" id="GO:0046872">
    <property type="term" value="F:metal ion binding"/>
    <property type="evidence" value="ECO:0007669"/>
    <property type="project" value="UniProtKB-KW"/>
</dbReference>
<evidence type="ECO:0000256" key="18">
    <source>
        <dbReference type="ARBA" id="ARBA00022884"/>
    </source>
</evidence>
<dbReference type="InterPro" id="IPR027417">
    <property type="entry name" value="P-loop_NTPase"/>
</dbReference>
<dbReference type="GO" id="GO:0004674">
    <property type="term" value="F:protein serine/threonine kinase activity"/>
    <property type="evidence" value="ECO:0007669"/>
    <property type="project" value="UniProtKB-KW"/>
</dbReference>
<dbReference type="InterPro" id="IPR000719">
    <property type="entry name" value="Prot_kinase_dom"/>
</dbReference>
<dbReference type="EMBL" id="CAJVPS010000090">
    <property type="protein sequence ID" value="CAG8450367.1"/>
    <property type="molecule type" value="Genomic_DNA"/>
</dbReference>
<evidence type="ECO:0000256" key="8">
    <source>
        <dbReference type="ARBA" id="ARBA00022540"/>
    </source>
</evidence>
<dbReference type="AlphaFoldDB" id="A0A9N8YSQ9"/>
<feature type="binding site" evidence="28">
    <location>
        <position position="447"/>
    </location>
    <ligand>
        <name>ATP</name>
        <dbReference type="ChEBI" id="CHEBI:30616"/>
    </ligand>
</feature>
<keyword evidence="15" id="KW-0347">Helicase</keyword>
<keyword evidence="16 28" id="KW-0067">ATP-binding</keyword>
<dbReference type="PROSITE" id="PS50011">
    <property type="entry name" value="PROTEIN_KINASE_DOM"/>
    <property type="match status" value="1"/>
</dbReference>
<dbReference type="FunFam" id="3.40.50.300:FF:000031">
    <property type="entry name" value="Eukaryotic initiation factor 4A-III"/>
    <property type="match status" value="1"/>
</dbReference>
<dbReference type="FunFam" id="1.10.510.10:FF:000411">
    <property type="entry name" value="Probable Ste20-like kinase Don3"/>
    <property type="match status" value="1"/>
</dbReference>